<evidence type="ECO:0000256" key="3">
    <source>
        <dbReference type="ARBA" id="ARBA00022729"/>
    </source>
</evidence>
<dbReference type="Proteomes" id="UP000247892">
    <property type="component" value="Unassembled WGS sequence"/>
</dbReference>
<organism evidence="5 6">
    <name type="scientific">Prauserella flavalba</name>
    <dbReference type="NCBI Taxonomy" id="1477506"/>
    <lineage>
        <taxon>Bacteria</taxon>
        <taxon>Bacillati</taxon>
        <taxon>Actinomycetota</taxon>
        <taxon>Actinomycetes</taxon>
        <taxon>Pseudonocardiales</taxon>
        <taxon>Pseudonocardiaceae</taxon>
        <taxon>Prauserella</taxon>
    </lineage>
</organism>
<dbReference type="EMBL" id="MASU01000010">
    <property type="protein sequence ID" value="PXY26491.1"/>
    <property type="molecule type" value="Genomic_DNA"/>
</dbReference>
<comment type="caution">
    <text evidence="5">The sequence shown here is derived from an EMBL/GenBank/DDBJ whole genome shotgun (WGS) entry which is preliminary data.</text>
</comment>
<accession>A0A318M4T5</accession>
<evidence type="ECO:0000256" key="1">
    <source>
        <dbReference type="ARBA" id="ARBA00004418"/>
    </source>
</evidence>
<protein>
    <recommendedName>
        <fullName evidence="4">SsuA/THI5-like domain-containing protein</fullName>
    </recommendedName>
</protein>
<dbReference type="Pfam" id="PF09084">
    <property type="entry name" value="NMT1"/>
    <property type="match status" value="1"/>
</dbReference>
<comment type="similarity">
    <text evidence="2">Belongs to the bacterial solute-binding protein SsuA/TauA family.</text>
</comment>
<feature type="domain" description="SsuA/THI5-like" evidence="4">
    <location>
        <begin position="88"/>
        <end position="287"/>
    </location>
</feature>
<sequence length="355" mass="38169">MISLRDEVILLRNTDSRHLPGIRTTAPRRRIAAASLTLAALAPLAACGSDEGSAEGGGARVDVVAFQAPSLGAFLPAIIDDQDLDAAHGLDMRFTYATPDNYNSEFGAGHYDVGASAALLSEALRTERGSEVTYLFNLFDFYGTVVTQKDDIQQLTDLKGRTLAAATGTTNYAMFAWFAQEAGLDLSTVETQNQTTPGLSTMAQTGRTDATQLWEPAYSSLAAATSDIHKIDLDYDAWKAKLGTDQIPYLGVAAQLEWAKSHPQEVQGLYDTYKAAADWVLENPEQAAEIIAKEIPGGDAGVIQQLIETNDERLKMNVQPASAVADGIRSVFQAGQQTGYLTKEPPETVIYDGLD</sequence>
<reference evidence="5 6" key="1">
    <citation type="submission" date="2016-07" db="EMBL/GenBank/DDBJ databases">
        <title>Draft genome sequence of Prauserella sp. YIM 121212, isolated from alkaline soil.</title>
        <authorList>
            <person name="Ruckert C."/>
            <person name="Albersmeier A."/>
            <person name="Jiang C.-L."/>
            <person name="Jiang Y."/>
            <person name="Kalinowski J."/>
            <person name="Schneider O."/>
            <person name="Winkler A."/>
            <person name="Zotchev S.B."/>
        </authorList>
    </citation>
    <scope>NUCLEOTIDE SEQUENCE [LARGE SCALE GENOMIC DNA]</scope>
    <source>
        <strain evidence="5 6">YIM 121212</strain>
    </source>
</reference>
<evidence type="ECO:0000259" key="4">
    <source>
        <dbReference type="Pfam" id="PF09084"/>
    </source>
</evidence>
<keyword evidence="3" id="KW-0732">Signal</keyword>
<dbReference type="Gene3D" id="3.40.190.10">
    <property type="entry name" value="Periplasmic binding protein-like II"/>
    <property type="match status" value="2"/>
</dbReference>
<keyword evidence="6" id="KW-1185">Reference proteome</keyword>
<gene>
    <name evidence="5" type="ORF">BA062_23995</name>
</gene>
<name>A0A318M4T5_9PSEU</name>
<proteinExistence type="inferred from homology"/>
<dbReference type="PANTHER" id="PTHR30024:SF47">
    <property type="entry name" value="TAURINE-BINDING PERIPLASMIC PROTEIN"/>
    <property type="match status" value="1"/>
</dbReference>
<dbReference type="SUPFAM" id="SSF53850">
    <property type="entry name" value="Periplasmic binding protein-like II"/>
    <property type="match status" value="1"/>
</dbReference>
<dbReference type="AlphaFoldDB" id="A0A318M4T5"/>
<dbReference type="PANTHER" id="PTHR30024">
    <property type="entry name" value="ALIPHATIC SULFONATES-BINDING PROTEIN-RELATED"/>
    <property type="match status" value="1"/>
</dbReference>
<dbReference type="GO" id="GO:0042597">
    <property type="term" value="C:periplasmic space"/>
    <property type="evidence" value="ECO:0007669"/>
    <property type="project" value="UniProtKB-SubCell"/>
</dbReference>
<evidence type="ECO:0000256" key="2">
    <source>
        <dbReference type="ARBA" id="ARBA00010742"/>
    </source>
</evidence>
<dbReference type="InterPro" id="IPR015168">
    <property type="entry name" value="SsuA/THI5"/>
</dbReference>
<evidence type="ECO:0000313" key="5">
    <source>
        <dbReference type="EMBL" id="PXY26491.1"/>
    </source>
</evidence>
<comment type="subcellular location">
    <subcellularLocation>
        <location evidence="1">Periplasm</location>
    </subcellularLocation>
</comment>
<evidence type="ECO:0000313" key="6">
    <source>
        <dbReference type="Proteomes" id="UP000247892"/>
    </source>
</evidence>